<protein>
    <submittedName>
        <fullName evidence="4">Class I SAM-dependent methyltransferase</fullName>
        <ecNumber evidence="4">2.1.-.-</ecNumber>
    </submittedName>
</protein>
<evidence type="ECO:0000313" key="4">
    <source>
        <dbReference type="EMBL" id="MFC4832673.1"/>
    </source>
</evidence>
<proteinExistence type="predicted"/>
<evidence type="ECO:0000256" key="1">
    <source>
        <dbReference type="ARBA" id="ARBA00022603"/>
    </source>
</evidence>
<organism evidence="4 5">
    <name type="scientific">Actinomycetospora chibensis</name>
    <dbReference type="NCBI Taxonomy" id="663606"/>
    <lineage>
        <taxon>Bacteria</taxon>
        <taxon>Bacillati</taxon>
        <taxon>Actinomycetota</taxon>
        <taxon>Actinomycetes</taxon>
        <taxon>Pseudonocardiales</taxon>
        <taxon>Pseudonocardiaceae</taxon>
        <taxon>Actinomycetospora</taxon>
    </lineage>
</organism>
<name>A0ABV9RFZ7_9PSEU</name>
<comment type="caution">
    <text evidence="4">The sequence shown here is derived from an EMBL/GenBank/DDBJ whole genome shotgun (WGS) entry which is preliminary data.</text>
</comment>
<dbReference type="Pfam" id="PF13649">
    <property type="entry name" value="Methyltransf_25"/>
    <property type="match status" value="1"/>
</dbReference>
<keyword evidence="5" id="KW-1185">Reference proteome</keyword>
<keyword evidence="1 4" id="KW-0489">Methyltransferase</keyword>
<evidence type="ECO:0000259" key="3">
    <source>
        <dbReference type="Pfam" id="PF13649"/>
    </source>
</evidence>
<feature type="domain" description="Methyltransferase" evidence="3">
    <location>
        <begin position="49"/>
        <end position="143"/>
    </location>
</feature>
<dbReference type="Gene3D" id="3.40.50.150">
    <property type="entry name" value="Vaccinia Virus protein VP39"/>
    <property type="match status" value="1"/>
</dbReference>
<dbReference type="EMBL" id="JBHSIM010000020">
    <property type="protein sequence ID" value="MFC4832673.1"/>
    <property type="molecule type" value="Genomic_DNA"/>
</dbReference>
<evidence type="ECO:0000313" key="5">
    <source>
        <dbReference type="Proteomes" id="UP001595909"/>
    </source>
</evidence>
<dbReference type="CDD" id="cd02440">
    <property type="entry name" value="AdoMet_MTases"/>
    <property type="match status" value="1"/>
</dbReference>
<dbReference type="EC" id="2.1.-.-" evidence="4"/>
<dbReference type="PANTHER" id="PTHR43861">
    <property type="entry name" value="TRANS-ACONITATE 2-METHYLTRANSFERASE-RELATED"/>
    <property type="match status" value="1"/>
</dbReference>
<sequence length="274" mass="28391">MGTEQAAQWNGPGGGAWVRLQSVLDAMYVPLEELLIDHVADAAPGVPAVMDVGCGTGATTLALAHRLGPGTAVTGVDVSEPMLTAARERVARAGVEVSFVEADAQRHDFGPGPRVIASRFGVMFFDDPQAAFANLRAAASPAGALRAVVWRDPEENPFMTAAPEAAAGLLDVPPPVPGAPGQFGLADAERTAAMLRAAGWGDVAVEPVDRECTFPASELEAYLTLMGPVGRALAGQDDAIRARVVDRVRPALAPFVRGDEVAFTAACWLVSATA</sequence>
<dbReference type="PANTHER" id="PTHR43861:SF1">
    <property type="entry name" value="TRANS-ACONITATE 2-METHYLTRANSFERASE"/>
    <property type="match status" value="1"/>
</dbReference>
<evidence type="ECO:0000256" key="2">
    <source>
        <dbReference type="ARBA" id="ARBA00022679"/>
    </source>
</evidence>
<reference evidence="5" key="1">
    <citation type="journal article" date="2019" name="Int. J. Syst. Evol. Microbiol.">
        <title>The Global Catalogue of Microorganisms (GCM) 10K type strain sequencing project: providing services to taxonomists for standard genome sequencing and annotation.</title>
        <authorList>
            <consortium name="The Broad Institute Genomics Platform"/>
            <consortium name="The Broad Institute Genome Sequencing Center for Infectious Disease"/>
            <person name="Wu L."/>
            <person name="Ma J."/>
        </authorList>
    </citation>
    <scope>NUCLEOTIDE SEQUENCE [LARGE SCALE GENOMIC DNA]</scope>
    <source>
        <strain evidence="5">CCUG 50347</strain>
    </source>
</reference>
<gene>
    <name evidence="4" type="ORF">ACFPEL_09650</name>
</gene>
<dbReference type="GO" id="GO:0008168">
    <property type="term" value="F:methyltransferase activity"/>
    <property type="evidence" value="ECO:0007669"/>
    <property type="project" value="UniProtKB-KW"/>
</dbReference>
<dbReference type="GO" id="GO:0032259">
    <property type="term" value="P:methylation"/>
    <property type="evidence" value="ECO:0007669"/>
    <property type="project" value="UniProtKB-KW"/>
</dbReference>
<dbReference type="RefSeq" id="WP_274191509.1">
    <property type="nucleotide sequence ID" value="NZ_BAABHN010000020.1"/>
</dbReference>
<dbReference type="InterPro" id="IPR041698">
    <property type="entry name" value="Methyltransf_25"/>
</dbReference>
<dbReference type="Proteomes" id="UP001595909">
    <property type="component" value="Unassembled WGS sequence"/>
</dbReference>
<keyword evidence="2 4" id="KW-0808">Transferase</keyword>
<dbReference type="InterPro" id="IPR029063">
    <property type="entry name" value="SAM-dependent_MTases_sf"/>
</dbReference>
<dbReference type="SUPFAM" id="SSF53335">
    <property type="entry name" value="S-adenosyl-L-methionine-dependent methyltransferases"/>
    <property type="match status" value="1"/>
</dbReference>
<accession>A0ABV9RFZ7</accession>